<dbReference type="Pfam" id="PF10117">
    <property type="entry name" value="McrBC"/>
    <property type="match status" value="1"/>
</dbReference>
<dbReference type="PANTHER" id="PTHR38733:SF1">
    <property type="entry name" value="TYPE IV METHYL-DIRECTED RESTRICTION ENZYME ECOKMCRBC"/>
    <property type="match status" value="1"/>
</dbReference>
<dbReference type="AlphaFoldDB" id="A0A095XZW0"/>
<accession>A0A095XZW0</accession>
<dbReference type="EMBL" id="JRNE01000074">
    <property type="protein sequence ID" value="KGF15573.1"/>
    <property type="molecule type" value="Genomic_DNA"/>
</dbReference>
<comment type="caution">
    <text evidence="1">The sequence shown here is derived from an EMBL/GenBank/DDBJ whole genome shotgun (WGS) entry which is preliminary data.</text>
</comment>
<protein>
    <recommendedName>
        <fullName evidence="3">5-methylcytosine-specific restriction enzyme subunit McrC</fullName>
    </recommendedName>
</protein>
<proteinExistence type="predicted"/>
<evidence type="ECO:0008006" key="3">
    <source>
        <dbReference type="Google" id="ProtNLM"/>
    </source>
</evidence>
<name>A0A095XZW0_9CORY</name>
<dbReference type="InterPro" id="IPR019292">
    <property type="entry name" value="McrC"/>
</dbReference>
<dbReference type="PANTHER" id="PTHR38733">
    <property type="entry name" value="PROTEIN MCRC"/>
    <property type="match status" value="1"/>
</dbReference>
<gene>
    <name evidence="1" type="ORF">HMPREF1650_10705</name>
</gene>
<evidence type="ECO:0000313" key="2">
    <source>
        <dbReference type="Proteomes" id="UP000029548"/>
    </source>
</evidence>
<dbReference type="Proteomes" id="UP000029548">
    <property type="component" value="Unassembled WGS sequence"/>
</dbReference>
<organism evidence="1 2">
    <name type="scientific">Corynebacterium freneyi DNF00450</name>
    <dbReference type="NCBI Taxonomy" id="1287475"/>
    <lineage>
        <taxon>Bacteria</taxon>
        <taxon>Bacillati</taxon>
        <taxon>Actinomycetota</taxon>
        <taxon>Actinomycetes</taxon>
        <taxon>Mycobacteriales</taxon>
        <taxon>Corynebacteriaceae</taxon>
        <taxon>Corynebacterium</taxon>
    </lineage>
</organism>
<dbReference type="eggNOG" id="COG4268">
    <property type="taxonomic scope" value="Bacteria"/>
</dbReference>
<evidence type="ECO:0000313" key="1">
    <source>
        <dbReference type="EMBL" id="KGF15573.1"/>
    </source>
</evidence>
<reference evidence="1 2" key="1">
    <citation type="submission" date="2014-07" db="EMBL/GenBank/DDBJ databases">
        <authorList>
            <person name="McCorrison J."/>
            <person name="Sanka R."/>
            <person name="Torralba M."/>
            <person name="Gillis M."/>
            <person name="Haft D.H."/>
            <person name="Methe B."/>
            <person name="Sutton G."/>
            <person name="Nelson K.E."/>
        </authorList>
    </citation>
    <scope>NUCLEOTIDE SEQUENCE [LARGE SCALE GENOMIC DNA]</scope>
    <source>
        <strain evidence="1 2">DNF00450</strain>
    </source>
</reference>
<sequence length="379" mass="42469">MWNLIEAQRGVDADYAGSISDLGLLDMNLESLKHFFWRTFLNEAELRISSFRHHFSDVTDEVMAVRGRLLANELVRRQALRRVPVVCEFSDLRADSPIWVLVRGALRIVAAGSSGYTDIQQTAMTLDTRLNQVPIKFQHELVRLCNVVRVGQRENHLRWLVDLAKFVIRRQFPAAFTSAQTTSEITTILFPTSAIWESLIAEFIHNRSAGGLFTKRSGGLSFELFDSGHDKVPDLTVVSKLPPHEKVALIDGKYKFAHGHRTVKQLSMSDQYQMFAYTAISKLDTAVVNAYDREAGPAPVSDSGHQINEKVVPGLKDGTGGDDLRPNVAVFPLPFPRPDEIAIPTIIGEEPVGTKLLDWLEAAQERVRKVGELDREKEA</sequence>